<feature type="repeat" description="ANK" evidence="1">
    <location>
        <begin position="47"/>
        <end position="79"/>
    </location>
</feature>
<dbReference type="CTD" id="6752126"/>
<dbReference type="Pfam" id="PF22945">
    <property type="entry name" value="LEM-3_GIY-YIG"/>
    <property type="match status" value="1"/>
</dbReference>
<dbReference type="RefSeq" id="XP_002110392.1">
    <property type="nucleotide sequence ID" value="XM_002110356.1"/>
</dbReference>
<dbReference type="AlphaFoldDB" id="B3RRR5"/>
<dbReference type="FunCoup" id="B3RRR5">
    <property type="interactions" value="25"/>
</dbReference>
<dbReference type="Gene3D" id="1.10.720.40">
    <property type="match status" value="1"/>
</dbReference>
<evidence type="ECO:0000259" key="2">
    <source>
        <dbReference type="PROSITE" id="PS50954"/>
    </source>
</evidence>
<dbReference type="PROSITE" id="PS50297">
    <property type="entry name" value="ANK_REP_REGION"/>
    <property type="match status" value="1"/>
</dbReference>
<dbReference type="InterPro" id="IPR003887">
    <property type="entry name" value="LEM_dom"/>
</dbReference>
<dbReference type="SUPFAM" id="SSF63451">
    <property type="entry name" value="LEM domain"/>
    <property type="match status" value="1"/>
</dbReference>
<dbReference type="PhylomeDB" id="B3RRR5"/>
<feature type="non-terminal residue" evidence="3">
    <location>
        <position position="1"/>
    </location>
</feature>
<dbReference type="InParanoid" id="B3RRR5"/>
<keyword evidence="1" id="KW-0040">ANK repeat</keyword>
<dbReference type="InterPro" id="IPR034998">
    <property type="entry name" value="ANKLE1"/>
</dbReference>
<dbReference type="Pfam" id="PF00023">
    <property type="entry name" value="Ank"/>
    <property type="match status" value="1"/>
</dbReference>
<proteinExistence type="predicted"/>
<dbReference type="SUPFAM" id="SSF48403">
    <property type="entry name" value="Ankyrin repeat"/>
    <property type="match status" value="1"/>
</dbReference>
<evidence type="ECO:0000313" key="4">
    <source>
        <dbReference type="Proteomes" id="UP000009022"/>
    </source>
</evidence>
<dbReference type="OrthoDB" id="1601181at2759"/>
<dbReference type="EMBL" id="DS985243">
    <property type="protein sequence ID" value="EDV26396.1"/>
    <property type="molecule type" value="Genomic_DNA"/>
</dbReference>
<dbReference type="KEGG" id="tad:TRIADDRAFT_2710"/>
<accession>B3RRR5</accession>
<dbReference type="SMART" id="SM00540">
    <property type="entry name" value="LEM"/>
    <property type="match status" value="1"/>
</dbReference>
<name>B3RRR5_TRIAD</name>
<dbReference type="STRING" id="10228.B3RRR5"/>
<dbReference type="PANTHER" id="PTHR46427">
    <property type="entry name" value="ANKYRIN REPEAT AND LEM DOMAIN-CONTAINING PROTEIN 1"/>
    <property type="match status" value="1"/>
</dbReference>
<dbReference type="CDD" id="cd12934">
    <property type="entry name" value="LEM"/>
    <property type="match status" value="1"/>
</dbReference>
<protein>
    <recommendedName>
        <fullName evidence="2">LEM domain-containing protein</fullName>
    </recommendedName>
</protein>
<dbReference type="eggNOG" id="ENOG502QTS8">
    <property type="taxonomic scope" value="Eukaryota"/>
</dbReference>
<organism evidence="3 4">
    <name type="scientific">Trichoplax adhaerens</name>
    <name type="common">Trichoplax reptans</name>
    <dbReference type="NCBI Taxonomy" id="10228"/>
    <lineage>
        <taxon>Eukaryota</taxon>
        <taxon>Metazoa</taxon>
        <taxon>Placozoa</taxon>
        <taxon>Uniplacotomia</taxon>
        <taxon>Trichoplacea</taxon>
        <taxon>Trichoplacidae</taxon>
        <taxon>Trichoplax</taxon>
    </lineage>
</organism>
<dbReference type="GeneID" id="6752126"/>
<dbReference type="SMART" id="SM00248">
    <property type="entry name" value="ANK"/>
    <property type="match status" value="2"/>
</dbReference>
<dbReference type="Proteomes" id="UP000009022">
    <property type="component" value="Unassembled WGS sequence"/>
</dbReference>
<gene>
    <name evidence="3" type="ORF">TRIADDRAFT_2710</name>
</gene>
<sequence>ADPNHPDDTFGSPFHLAVANANPQNASALIATMLRAGADPNLRATDEGLTPLHVAAAWARPRCLQQLISHGGDPSITTACGQTVSELIDDITNDDDRSICKSLFSYTPEIKSPKYHHNQNLARINKEVASLEVTNLTENDSYNATSEAITLQQEGPSDEEIWSNYVSDGNSIESESDTIIYDWNEICSRLSLASSDLSKGNFEEEVEIPSVMLSWSNDKIRQELKDYGEIPGPITATTKKVYLTYIVKLKQQIYNQADPNRKWREGTAKHSFNYLLLDSRITKNLPSRSKGCSDTELMKDFIRAVFYIGKGQKARPFAHFYEAIKATDSPAKKSGKKVERIQEIWNEGLGIISLHCFQSVIPVEAYTREAAMIDAIGISNLTNERKGDYYGVARTWVHVKRRKLGAYLLYRAMKILLNEGERPL</sequence>
<dbReference type="InterPro" id="IPR036770">
    <property type="entry name" value="Ankyrin_rpt-contain_sf"/>
</dbReference>
<dbReference type="PROSITE" id="PS50088">
    <property type="entry name" value="ANK_REPEAT"/>
    <property type="match status" value="2"/>
</dbReference>
<dbReference type="InterPro" id="IPR002110">
    <property type="entry name" value="Ankyrin_rpt"/>
</dbReference>
<dbReference type="PROSITE" id="PS50954">
    <property type="entry name" value="LEM"/>
    <property type="match status" value="1"/>
</dbReference>
<feature type="domain" description="LEM" evidence="2">
    <location>
        <begin position="209"/>
        <end position="253"/>
    </location>
</feature>
<dbReference type="HOGENOM" id="CLU_009034_0_0_1"/>
<evidence type="ECO:0000313" key="3">
    <source>
        <dbReference type="EMBL" id="EDV26396.1"/>
    </source>
</evidence>
<reference evidence="3 4" key="1">
    <citation type="journal article" date="2008" name="Nature">
        <title>The Trichoplax genome and the nature of placozoans.</title>
        <authorList>
            <person name="Srivastava M."/>
            <person name="Begovic E."/>
            <person name="Chapman J."/>
            <person name="Putnam N.H."/>
            <person name="Hellsten U."/>
            <person name="Kawashima T."/>
            <person name="Kuo A."/>
            <person name="Mitros T."/>
            <person name="Salamov A."/>
            <person name="Carpenter M.L."/>
            <person name="Signorovitch A.Y."/>
            <person name="Moreno M.A."/>
            <person name="Kamm K."/>
            <person name="Grimwood J."/>
            <person name="Schmutz J."/>
            <person name="Shapiro H."/>
            <person name="Grigoriev I.V."/>
            <person name="Buss L.W."/>
            <person name="Schierwater B."/>
            <person name="Dellaporta S.L."/>
            <person name="Rokhsar D.S."/>
        </authorList>
    </citation>
    <scope>NUCLEOTIDE SEQUENCE [LARGE SCALE GENOMIC DNA]</scope>
    <source>
        <strain evidence="3 4">Grell-BS-1999</strain>
    </source>
</reference>
<evidence type="ECO:0000256" key="1">
    <source>
        <dbReference type="PROSITE-ProRule" id="PRU00023"/>
    </source>
</evidence>
<feature type="non-terminal residue" evidence="3">
    <location>
        <position position="424"/>
    </location>
</feature>
<keyword evidence="4" id="KW-1185">Reference proteome</keyword>
<dbReference type="Gene3D" id="1.25.40.20">
    <property type="entry name" value="Ankyrin repeat-containing domain"/>
    <property type="match status" value="1"/>
</dbReference>
<dbReference type="GO" id="GO:0004519">
    <property type="term" value="F:endonuclease activity"/>
    <property type="evidence" value="ECO:0007669"/>
    <property type="project" value="InterPro"/>
</dbReference>
<dbReference type="PANTHER" id="PTHR46427:SF1">
    <property type="entry name" value="ANKYRIN REPEAT AND LEM DOMAIN-CONTAINING PROTEIN 1"/>
    <property type="match status" value="1"/>
</dbReference>
<dbReference type="InterPro" id="IPR011015">
    <property type="entry name" value="LEM/LEM-like_dom_sf"/>
</dbReference>
<dbReference type="CDD" id="cd10454">
    <property type="entry name" value="GIY-YIG_COG3680_Meta"/>
    <property type="match status" value="1"/>
</dbReference>
<dbReference type="Pfam" id="PF03020">
    <property type="entry name" value="LEM"/>
    <property type="match status" value="1"/>
</dbReference>
<feature type="repeat" description="ANK" evidence="1">
    <location>
        <begin position="9"/>
        <end position="45"/>
    </location>
</feature>